<dbReference type="RefSeq" id="WP_168773784.1">
    <property type="nucleotide sequence ID" value="NZ_JAABNR010000004.1"/>
</dbReference>
<reference evidence="1" key="1">
    <citation type="submission" date="2020-01" db="EMBL/GenBank/DDBJ databases">
        <authorList>
            <person name="Chen W.-M."/>
        </authorList>
    </citation>
    <scope>NUCLEOTIDE SEQUENCE</scope>
    <source>
        <strain evidence="1">CYK-10</strain>
    </source>
</reference>
<dbReference type="EMBL" id="JAABNR010000004">
    <property type="protein sequence ID" value="NBZ86971.1"/>
    <property type="molecule type" value="Genomic_DNA"/>
</dbReference>
<sequence length="104" mass="11104">MAEPALQDFTELTSLWARVSRRSHARAEVEPQIFNQLAVALAGRLPQGPAPALVELHALAAAIADRGFLAEGARAPITGHQPFDRVALTAESFQRLAEACACAM</sequence>
<comment type="caution">
    <text evidence="1">The sequence shown here is derived from an EMBL/GenBank/DDBJ whole genome shotgun (WGS) entry which is preliminary data.</text>
</comment>
<organism evidence="1 2">
    <name type="scientific">Stagnihabitans tardus</name>
    <dbReference type="NCBI Taxonomy" id="2699202"/>
    <lineage>
        <taxon>Bacteria</taxon>
        <taxon>Pseudomonadati</taxon>
        <taxon>Pseudomonadota</taxon>
        <taxon>Alphaproteobacteria</taxon>
        <taxon>Rhodobacterales</taxon>
        <taxon>Paracoccaceae</taxon>
        <taxon>Stagnihabitans</taxon>
    </lineage>
</organism>
<name>A0AAE4Y6W6_9RHOB</name>
<protein>
    <submittedName>
        <fullName evidence="1">Uncharacterized protein</fullName>
    </submittedName>
</protein>
<dbReference type="Proteomes" id="UP001193501">
    <property type="component" value="Unassembled WGS sequence"/>
</dbReference>
<accession>A0AAE4Y6W6</accession>
<evidence type="ECO:0000313" key="2">
    <source>
        <dbReference type="Proteomes" id="UP001193501"/>
    </source>
</evidence>
<dbReference type="AlphaFoldDB" id="A0AAE4Y6W6"/>
<keyword evidence="2" id="KW-1185">Reference proteome</keyword>
<proteinExistence type="predicted"/>
<evidence type="ECO:0000313" key="1">
    <source>
        <dbReference type="EMBL" id="NBZ86971.1"/>
    </source>
</evidence>
<gene>
    <name evidence="1" type="ORF">GV832_05205</name>
</gene>